<keyword evidence="3" id="KW-1185">Reference proteome</keyword>
<protein>
    <recommendedName>
        <fullName evidence="1">Putative restriction endonuclease domain-containing protein</fullName>
    </recommendedName>
</protein>
<dbReference type="InterPro" id="IPR008538">
    <property type="entry name" value="Uma2"/>
</dbReference>
<feature type="domain" description="Putative restriction endonuclease" evidence="1">
    <location>
        <begin position="55"/>
        <end position="227"/>
    </location>
</feature>
<accession>A0A401ILF4</accession>
<dbReference type="AlphaFoldDB" id="A0A401ILF4"/>
<evidence type="ECO:0000313" key="3">
    <source>
        <dbReference type="Proteomes" id="UP000287247"/>
    </source>
</evidence>
<dbReference type="SUPFAM" id="SSF52980">
    <property type="entry name" value="Restriction endonuclease-like"/>
    <property type="match status" value="1"/>
</dbReference>
<dbReference type="Proteomes" id="UP000287247">
    <property type="component" value="Unassembled WGS sequence"/>
</dbReference>
<evidence type="ECO:0000313" key="2">
    <source>
        <dbReference type="EMBL" id="GBF82079.1"/>
    </source>
</evidence>
<dbReference type="PANTHER" id="PTHR34107">
    <property type="entry name" value="SLL0198 PROTEIN-RELATED"/>
    <property type="match status" value="1"/>
</dbReference>
<proteinExistence type="predicted"/>
<reference evidence="3" key="1">
    <citation type="submission" date="2017-05" db="EMBL/GenBank/DDBJ databases">
        <title>Physiological properties and genetic analysis related to exopolysaccharide production of fresh-water unicellular cyanobacterium Aphanothece sacrum, Suizenji Nori, that has been cultured as a food source in Japan.</title>
        <authorList>
            <person name="Kanesaki Y."/>
            <person name="Yoshikawa S."/>
            <person name="Ohki K."/>
        </authorList>
    </citation>
    <scope>NUCLEOTIDE SEQUENCE [LARGE SCALE GENOMIC DNA]</scope>
    <source>
        <strain evidence="3">FPU1</strain>
    </source>
</reference>
<dbReference type="PANTHER" id="PTHR34107:SF7">
    <property type="entry name" value="SLR2092 PROTEIN"/>
    <property type="match status" value="1"/>
</dbReference>
<dbReference type="Pfam" id="PF05685">
    <property type="entry name" value="Uma2"/>
    <property type="match status" value="1"/>
</dbReference>
<dbReference type="CDD" id="cd06260">
    <property type="entry name" value="DUF820-like"/>
    <property type="match status" value="1"/>
</dbReference>
<comment type="caution">
    <text evidence="2">The sequence shown here is derived from an EMBL/GenBank/DDBJ whole genome shotgun (WGS) entry which is preliminary data.</text>
</comment>
<sequence length="232" mass="25945">MLTLALNLRVNLLRGDSTTRIHLYDGSEVKMLQTPTQPETLSLELPSAIALHVTPEQFEALAAANRDLNLERTAEGELILNPPTGGESGRRNFSITGQLNRWCEEQEDLGEGFDSSTGFKLPNGANRSPDASWVSRKRWQLLTPQQRKGFVALCPDFVVELRSESDSLSKLQAKMLEYLDNGASLGWLIDPQNRRVEIYRPGRDVELLANPTELSGEDVLPGFVLNLRRIFT</sequence>
<dbReference type="InterPro" id="IPR011335">
    <property type="entry name" value="Restrct_endonuc-II-like"/>
</dbReference>
<gene>
    <name evidence="2" type="ORF">AsFPU1_3505</name>
</gene>
<dbReference type="InterPro" id="IPR012296">
    <property type="entry name" value="Nuclease_put_TT1808"/>
</dbReference>
<organism evidence="2 3">
    <name type="scientific">Aphanothece sacrum FPU1</name>
    <dbReference type="NCBI Taxonomy" id="1920663"/>
    <lineage>
        <taxon>Bacteria</taxon>
        <taxon>Bacillati</taxon>
        <taxon>Cyanobacteriota</taxon>
        <taxon>Cyanophyceae</taxon>
        <taxon>Oscillatoriophycideae</taxon>
        <taxon>Chroococcales</taxon>
        <taxon>Aphanothecaceae</taxon>
        <taxon>Aphanothece</taxon>
    </lineage>
</organism>
<dbReference type="Gene3D" id="3.90.1570.10">
    <property type="entry name" value="tt1808, chain A"/>
    <property type="match status" value="1"/>
</dbReference>
<dbReference type="EMBL" id="BDQK01000015">
    <property type="protein sequence ID" value="GBF82079.1"/>
    <property type="molecule type" value="Genomic_DNA"/>
</dbReference>
<evidence type="ECO:0000259" key="1">
    <source>
        <dbReference type="Pfam" id="PF05685"/>
    </source>
</evidence>
<name>A0A401ILF4_APHSA</name>